<evidence type="ECO:0000313" key="6">
    <source>
        <dbReference type="EMBL" id="GAA3923903.1"/>
    </source>
</evidence>
<dbReference type="InterPro" id="IPR025736">
    <property type="entry name" value="PucR_C-HTH_dom"/>
</dbReference>
<gene>
    <name evidence="6" type="ORF">GCM10022244_36950</name>
</gene>
<evidence type="ECO:0000256" key="2">
    <source>
        <dbReference type="SAM" id="MobiDB-lite"/>
    </source>
</evidence>
<evidence type="ECO:0000259" key="4">
    <source>
        <dbReference type="Pfam" id="PF14361"/>
    </source>
</evidence>
<dbReference type="PANTHER" id="PTHR33744">
    <property type="entry name" value="CARBOHYDRATE DIACID REGULATOR"/>
    <property type="match status" value="1"/>
</dbReference>
<comment type="similarity">
    <text evidence="1">Belongs to the CdaR family.</text>
</comment>
<proteinExistence type="inferred from homology"/>
<comment type="caution">
    <text evidence="6">The sequence shown here is derived from an EMBL/GenBank/DDBJ whole genome shotgun (WGS) entry which is preliminary data.</text>
</comment>
<dbReference type="InterPro" id="IPR041522">
    <property type="entry name" value="CdaR_GGDEF"/>
</dbReference>
<dbReference type="Proteomes" id="UP001501000">
    <property type="component" value="Unassembled WGS sequence"/>
</dbReference>
<name>A0ABP7MKV7_9ACTN</name>
<dbReference type="PANTHER" id="PTHR33744:SF1">
    <property type="entry name" value="DNA-BINDING TRANSCRIPTIONAL ACTIVATOR ADER"/>
    <property type="match status" value="1"/>
</dbReference>
<organism evidence="6 7">
    <name type="scientific">Streptomyces gulbargensis</name>
    <dbReference type="NCBI Taxonomy" id="364901"/>
    <lineage>
        <taxon>Bacteria</taxon>
        <taxon>Bacillati</taxon>
        <taxon>Actinomycetota</taxon>
        <taxon>Actinomycetes</taxon>
        <taxon>Kitasatosporales</taxon>
        <taxon>Streptomycetaceae</taxon>
        <taxon>Streptomyces</taxon>
    </lineage>
</organism>
<dbReference type="InterPro" id="IPR042070">
    <property type="entry name" value="PucR_C-HTH_sf"/>
</dbReference>
<evidence type="ECO:0000256" key="1">
    <source>
        <dbReference type="ARBA" id="ARBA00006754"/>
    </source>
</evidence>
<dbReference type="Pfam" id="PF17853">
    <property type="entry name" value="GGDEF_2"/>
    <property type="match status" value="1"/>
</dbReference>
<keyword evidence="7" id="KW-1185">Reference proteome</keyword>
<dbReference type="EMBL" id="BAABAJ010000010">
    <property type="protein sequence ID" value="GAA3923903.1"/>
    <property type="molecule type" value="Genomic_DNA"/>
</dbReference>
<protein>
    <submittedName>
        <fullName evidence="6">Helix-turn-helix domain-containing protein</fullName>
    </submittedName>
</protein>
<accession>A0ABP7MKV7</accession>
<dbReference type="Gene3D" id="1.10.490.10">
    <property type="entry name" value="Globins"/>
    <property type="match status" value="1"/>
</dbReference>
<dbReference type="Gene3D" id="1.10.10.2840">
    <property type="entry name" value="PucR C-terminal helix-turn-helix domain"/>
    <property type="match status" value="1"/>
</dbReference>
<feature type="domain" description="PucR C-terminal helix-turn-helix" evidence="3">
    <location>
        <begin position="404"/>
        <end position="462"/>
    </location>
</feature>
<dbReference type="Pfam" id="PF14361">
    <property type="entry name" value="RsbRD_N"/>
    <property type="match status" value="1"/>
</dbReference>
<reference evidence="7" key="1">
    <citation type="journal article" date="2019" name="Int. J. Syst. Evol. Microbiol.">
        <title>The Global Catalogue of Microorganisms (GCM) 10K type strain sequencing project: providing services to taxonomists for standard genome sequencing and annotation.</title>
        <authorList>
            <consortium name="The Broad Institute Genomics Platform"/>
            <consortium name="The Broad Institute Genome Sequencing Center for Infectious Disease"/>
            <person name="Wu L."/>
            <person name="Ma J."/>
        </authorList>
    </citation>
    <scope>NUCLEOTIDE SEQUENCE [LARGE SCALE GENOMIC DNA]</scope>
    <source>
        <strain evidence="7">JCM 16956</strain>
    </source>
</reference>
<feature type="domain" description="CdaR GGDEF-like" evidence="5">
    <location>
        <begin position="245"/>
        <end position="355"/>
    </location>
</feature>
<dbReference type="InterPro" id="IPR025751">
    <property type="entry name" value="RsbRD_N_dom"/>
</dbReference>
<dbReference type="InterPro" id="IPR012292">
    <property type="entry name" value="Globin/Proto"/>
</dbReference>
<dbReference type="Pfam" id="PF13556">
    <property type="entry name" value="HTH_30"/>
    <property type="match status" value="1"/>
</dbReference>
<feature type="region of interest" description="Disordered" evidence="2">
    <location>
        <begin position="59"/>
        <end position="78"/>
    </location>
</feature>
<evidence type="ECO:0000259" key="5">
    <source>
        <dbReference type="Pfam" id="PF17853"/>
    </source>
</evidence>
<dbReference type="InterPro" id="IPR051448">
    <property type="entry name" value="CdaR-like_regulators"/>
</dbReference>
<evidence type="ECO:0000313" key="7">
    <source>
        <dbReference type="Proteomes" id="UP001501000"/>
    </source>
</evidence>
<feature type="domain" description="RsbT co-antagonist protein RsbRD N-terminal" evidence="4">
    <location>
        <begin position="97"/>
        <end position="234"/>
    </location>
</feature>
<sequence length="469" mass="51631">MVPLSPAVLSLGRFPAASVALTPAPARTVRPRPAAETLPVTSGRADGLCTGTTLRVRGVRGGPGRWHSPGMGRRRRRTGDDWKVLAQACTELLERVPELVDEHLRELHAYEPAYGRILPYDRHWQEAHEAMRIGIEMISAPRNSPRRDLEHAEEMGRRRAEQGMPLELVVHAYRHAGHLVWDALIEGAGADAARLAALMQSATTVWSAVDAQADTASEAYRATEAELRRRTDEQLQALLDALLQGQRSPEVVSRAAAGLDLPEQGRYAVVVLRYDRREEREPFHRQVQGDGVRFLWRMRADCELGVVAFADGTGLDALSELLDGRCPGPGGISPVVTGLTELGRARRLAELALRTCPPGSREVVRLDRRMAGALVVGQPEMAQLLVTEVLGGLLELDPADRAVLLETLDAWLDCEGSAGRAAGRLYCHRNTVFNRLRRLEQLTSRSLSRPRDLTEMTLALDAFRLTAQG</sequence>
<evidence type="ECO:0000259" key="3">
    <source>
        <dbReference type="Pfam" id="PF13556"/>
    </source>
</evidence>